<dbReference type="AlphaFoldDB" id="A0A5C7GNV9"/>
<reference evidence="2" key="1">
    <citation type="journal article" date="2019" name="Gigascience">
        <title>De novo genome assembly of the endangered Acer yangbiense, a plant species with extremely small populations endemic to Yunnan Province, China.</title>
        <authorList>
            <person name="Yang J."/>
            <person name="Wariss H.M."/>
            <person name="Tao L."/>
            <person name="Zhang R."/>
            <person name="Yun Q."/>
            <person name="Hollingsworth P."/>
            <person name="Dao Z."/>
            <person name="Luo G."/>
            <person name="Guo H."/>
            <person name="Ma Y."/>
            <person name="Sun W."/>
        </authorList>
    </citation>
    <scope>NUCLEOTIDE SEQUENCE [LARGE SCALE GENOMIC DNA]</scope>
    <source>
        <strain evidence="2">cv. Malutang</strain>
    </source>
</reference>
<keyword evidence="2" id="KW-1185">Reference proteome</keyword>
<dbReference type="Proteomes" id="UP000323000">
    <property type="component" value="Unassembled WGS sequence"/>
</dbReference>
<proteinExistence type="predicted"/>
<accession>A0A5C7GNV9</accession>
<protein>
    <submittedName>
        <fullName evidence="1">Uncharacterized protein</fullName>
    </submittedName>
</protein>
<dbReference type="OrthoDB" id="1704644at2759"/>
<name>A0A5C7GNV9_9ROSI</name>
<gene>
    <name evidence="1" type="ORF">EZV62_028268</name>
</gene>
<dbReference type="EMBL" id="VAHF01000263">
    <property type="protein sequence ID" value="TXG46237.1"/>
    <property type="molecule type" value="Genomic_DNA"/>
</dbReference>
<evidence type="ECO:0000313" key="2">
    <source>
        <dbReference type="Proteomes" id="UP000323000"/>
    </source>
</evidence>
<evidence type="ECO:0000313" key="1">
    <source>
        <dbReference type="EMBL" id="TXG46237.1"/>
    </source>
</evidence>
<organism evidence="1 2">
    <name type="scientific">Acer yangbiense</name>
    <dbReference type="NCBI Taxonomy" id="1000413"/>
    <lineage>
        <taxon>Eukaryota</taxon>
        <taxon>Viridiplantae</taxon>
        <taxon>Streptophyta</taxon>
        <taxon>Embryophyta</taxon>
        <taxon>Tracheophyta</taxon>
        <taxon>Spermatophyta</taxon>
        <taxon>Magnoliopsida</taxon>
        <taxon>eudicotyledons</taxon>
        <taxon>Gunneridae</taxon>
        <taxon>Pentapetalae</taxon>
        <taxon>rosids</taxon>
        <taxon>malvids</taxon>
        <taxon>Sapindales</taxon>
        <taxon>Sapindaceae</taxon>
        <taxon>Hippocastanoideae</taxon>
        <taxon>Acereae</taxon>
        <taxon>Acer</taxon>
    </lineage>
</organism>
<sequence>MNIKNLVPTAYNFHRTVLSKEQFFSKGAELESHSKRGFKAILSIALIEGIFSKPTKALFRLPTPFANRLPSVTLQSAGLGLVLKTIEINPKPESPTALFIVCSEELLVRSHLESAKRLGLWKKQLGQGKDPTSIVGFERPTRAVELGIGHSGTRNSSRTEIPSSGELALTNKDGKLKAYSLSTRTKSKFESVVSEPSTSTSSLIYANALRLSRKPTENKSDTSVFFLVVWAFPCCVKERLGLAKAQAVSTQVAVAHDPKDPQPVNHAILTFQLTPSIPLLQQYIISVPYLDAYSSICFPVMARIREILFILLVLMDLNGIIATRGKAMLPTLPQKGAAFFPQKMPVPPSGPSKQHNYVPRLRFIPATVVYGSKRLVPSGANPLHH</sequence>
<comment type="caution">
    <text evidence="1">The sequence shown here is derived from an EMBL/GenBank/DDBJ whole genome shotgun (WGS) entry which is preliminary data.</text>
</comment>